<protein>
    <submittedName>
        <fullName evidence="2">Uncharacterized protein</fullName>
    </submittedName>
</protein>
<dbReference type="AlphaFoldDB" id="A0A8S9QBA5"/>
<evidence type="ECO:0000313" key="3">
    <source>
        <dbReference type="Proteomes" id="UP000712600"/>
    </source>
</evidence>
<feature type="compositionally biased region" description="Low complexity" evidence="1">
    <location>
        <begin position="44"/>
        <end position="56"/>
    </location>
</feature>
<comment type="caution">
    <text evidence="2">The sequence shown here is derived from an EMBL/GenBank/DDBJ whole genome shotgun (WGS) entry which is preliminary data.</text>
</comment>
<accession>A0A8S9QBA5</accession>
<reference evidence="2" key="1">
    <citation type="submission" date="2019-12" db="EMBL/GenBank/DDBJ databases">
        <title>Genome sequencing and annotation of Brassica cretica.</title>
        <authorList>
            <person name="Studholme D.J."/>
            <person name="Sarris P."/>
        </authorList>
    </citation>
    <scope>NUCLEOTIDE SEQUENCE</scope>
    <source>
        <strain evidence="2">PFS-109/04</strain>
        <tissue evidence="2">Leaf</tissue>
    </source>
</reference>
<feature type="region of interest" description="Disordered" evidence="1">
    <location>
        <begin position="1"/>
        <end position="64"/>
    </location>
</feature>
<sequence length="118" mass="13340">MADHNSETPVPVELGPSPVTDFPHQTDDDNESSSSFTLEELQNASPPALLPATSPSFRKRRRRRLPRFLRRSVQVRAKAQSLHSDQTSIPFGLYVASKFETRLSRYIATERPFRSVAT</sequence>
<feature type="compositionally biased region" description="Polar residues" evidence="1">
    <location>
        <begin position="32"/>
        <end position="43"/>
    </location>
</feature>
<proteinExistence type="predicted"/>
<evidence type="ECO:0000313" key="2">
    <source>
        <dbReference type="EMBL" id="KAF3536962.1"/>
    </source>
</evidence>
<name>A0A8S9QBA5_BRACR</name>
<gene>
    <name evidence="2" type="ORF">F2Q69_00019229</name>
</gene>
<dbReference type="EMBL" id="QGKX02001290">
    <property type="protein sequence ID" value="KAF3536962.1"/>
    <property type="molecule type" value="Genomic_DNA"/>
</dbReference>
<dbReference type="Proteomes" id="UP000712600">
    <property type="component" value="Unassembled WGS sequence"/>
</dbReference>
<evidence type="ECO:0000256" key="1">
    <source>
        <dbReference type="SAM" id="MobiDB-lite"/>
    </source>
</evidence>
<organism evidence="2 3">
    <name type="scientific">Brassica cretica</name>
    <name type="common">Mustard</name>
    <dbReference type="NCBI Taxonomy" id="69181"/>
    <lineage>
        <taxon>Eukaryota</taxon>
        <taxon>Viridiplantae</taxon>
        <taxon>Streptophyta</taxon>
        <taxon>Embryophyta</taxon>
        <taxon>Tracheophyta</taxon>
        <taxon>Spermatophyta</taxon>
        <taxon>Magnoliopsida</taxon>
        <taxon>eudicotyledons</taxon>
        <taxon>Gunneridae</taxon>
        <taxon>Pentapetalae</taxon>
        <taxon>rosids</taxon>
        <taxon>malvids</taxon>
        <taxon>Brassicales</taxon>
        <taxon>Brassicaceae</taxon>
        <taxon>Brassiceae</taxon>
        <taxon>Brassica</taxon>
    </lineage>
</organism>